<dbReference type="RefSeq" id="WP_154419566.1">
    <property type="nucleotide sequence ID" value="NZ_CALXOB010000028.1"/>
</dbReference>
<dbReference type="AlphaFoldDB" id="A0A844G8A0"/>
<comment type="caution">
    <text evidence="2">The sequence shown here is derived from an EMBL/GenBank/DDBJ whole genome shotgun (WGS) entry which is preliminary data.</text>
</comment>
<evidence type="ECO:0000256" key="1">
    <source>
        <dbReference type="SAM" id="SignalP"/>
    </source>
</evidence>
<dbReference type="Gene3D" id="3.20.20.80">
    <property type="entry name" value="Glycosidases"/>
    <property type="match status" value="1"/>
</dbReference>
<gene>
    <name evidence="2" type="ORF">FYJ85_16585</name>
</gene>
<protein>
    <recommendedName>
        <fullName evidence="4">Carbohydrate binding protein with CBM9 domain</fullName>
    </recommendedName>
</protein>
<evidence type="ECO:0008006" key="4">
    <source>
        <dbReference type="Google" id="ProtNLM"/>
    </source>
</evidence>
<organism evidence="2 3">
    <name type="scientific">Victivallis lenta</name>
    <dbReference type="NCBI Taxonomy" id="2606640"/>
    <lineage>
        <taxon>Bacteria</taxon>
        <taxon>Pseudomonadati</taxon>
        <taxon>Lentisphaerota</taxon>
        <taxon>Lentisphaeria</taxon>
        <taxon>Victivallales</taxon>
        <taxon>Victivallaceae</taxon>
        <taxon>Victivallis</taxon>
    </lineage>
</organism>
<name>A0A844G8A0_9BACT</name>
<dbReference type="InterPro" id="IPR017853">
    <property type="entry name" value="GH"/>
</dbReference>
<reference evidence="2 3" key="1">
    <citation type="submission" date="2019-08" db="EMBL/GenBank/DDBJ databases">
        <title>In-depth cultivation of the pig gut microbiome towards novel bacterial diversity and tailored functional studies.</title>
        <authorList>
            <person name="Wylensek D."/>
            <person name="Hitch T.C.A."/>
            <person name="Clavel T."/>
        </authorList>
    </citation>
    <scope>NUCLEOTIDE SEQUENCE [LARGE SCALE GENOMIC DNA]</scope>
    <source>
        <strain evidence="2 3">BBE-744-WT-12</strain>
    </source>
</reference>
<dbReference type="Proteomes" id="UP000435649">
    <property type="component" value="Unassembled WGS sequence"/>
</dbReference>
<accession>A0A844G8A0</accession>
<feature type="chain" id="PRO_5032424925" description="Carbohydrate binding protein with CBM9 domain" evidence="1">
    <location>
        <begin position="21"/>
        <end position="1178"/>
    </location>
</feature>
<dbReference type="EMBL" id="VUNS01000021">
    <property type="protein sequence ID" value="MST98658.1"/>
    <property type="molecule type" value="Genomic_DNA"/>
</dbReference>
<sequence length="1178" mass="129358">MTRYPLLLLGSLLCAWQAAAAELPPDGWKFSNGPEFPGAAGTLRCDDKIPFNGKKSLELAGDFSRGGGYVAAGHTLEPAAELREFQFKIKGDAARAAVRFVDTDGQTHQHFLPLTGNPSVWQCIEVPVAGSPGHHWGGKNDGVLRGPVRRIAVVLHRNDFPGKTGSVRLADFRTVETRRLMQPLPLPAAAEAWKLNRGLEFAPGADASLDADGKRLLLKVDNSRHGDYAAAEYRFKAPVNAKRLSFEMRGANRNFAVRFIDAGGQFHNHLFKASGNPGETQKFAFDVAGSEHHWSGENDGVFHGPLAGIQLVVCGKFYGPEKKGETEFRNLSVEADDPAAGLPVWEAADPAALFRRTGDTSPVQLQARFPEPPKPEQLRYSYRGYDGGEVAAGTAVYDAAGRTLSAPPPPGRGFFELCYPELGIRLGLAVDDPPPAEIDEYFAQDSSLSWGPPPDDEKGIRDFMRILKKNGICWNRDRLHWPGIEKERGKFDFGGRFGLYRRIAEEEGIKALDTFHAAPPWNSESPTRFRDADPRRNLYPVNLLAAGESWSAIVRHWGALKALEVWNEPDISFGNDFPAEYVTAFTKAVSRSFADNGIDALVVGGVFASTRPGTNFYRTYIDNGLLDDSDVISYHSYAEVPDMEPQVAALRQAELDSGTPRAGIPYWITECGKPRPWTGTSRGPAEPDLYSAAEITGKAAELRALGLERYFAFEYKFRRENANNFGQMDANRTPMRGMAAYLHLVRVLSHRDYVGDLKGSDALRSRVFEGKDDLVAVLYNGTRKNRKSSVSLPSGLGVLRATGIDGRPVEFRNGRVPNTDGITYVYLDKAAKQNFIDPGTRAMELCRLAKSYRPRPRAAKPLVLQPLTDLSKLIVTNRGFYMPESGDLELKLRINNFGKTPLEFAPEIELPPGAELLTQPAAVTVPAGGTAETAFRASLAPNPKKADFQTLRVGDRNGNATPIAFSFAPFRQQELVLEAMPDGTRSPATPAELEALGNWNDFSGPANWTPWEGDKTVPDIEARLRGFYTPRELVLQVLVRDERHVNANSAFESWRGDSVQLTVQQRKADKLPLGRRQYHEITAAKCGEGQTLYAHIGTPAGKLAGSKLDFRAVGDGWYLYEIRLNGKELGLELKPGSVIGSSLIVNSDPGTGRAGFLNWGLGIAPEKSDTLFQLLVLK</sequence>
<dbReference type="SUPFAM" id="SSF51445">
    <property type="entry name" value="(Trans)glycosidases"/>
    <property type="match status" value="1"/>
</dbReference>
<evidence type="ECO:0000313" key="3">
    <source>
        <dbReference type="Proteomes" id="UP000435649"/>
    </source>
</evidence>
<keyword evidence="1" id="KW-0732">Signal</keyword>
<proteinExistence type="predicted"/>
<keyword evidence="3" id="KW-1185">Reference proteome</keyword>
<evidence type="ECO:0000313" key="2">
    <source>
        <dbReference type="EMBL" id="MST98658.1"/>
    </source>
</evidence>
<dbReference type="Gene3D" id="2.60.40.1190">
    <property type="match status" value="1"/>
</dbReference>
<feature type="signal peptide" evidence="1">
    <location>
        <begin position="1"/>
        <end position="20"/>
    </location>
</feature>